<evidence type="ECO:0000313" key="3">
    <source>
        <dbReference type="Proteomes" id="UP000807469"/>
    </source>
</evidence>
<proteinExistence type="predicted"/>
<feature type="compositionally biased region" description="Low complexity" evidence="1">
    <location>
        <begin position="16"/>
        <end position="27"/>
    </location>
</feature>
<gene>
    <name evidence="2" type="ORF">BDN70DRAFT_901630</name>
</gene>
<feature type="region of interest" description="Disordered" evidence="1">
    <location>
        <begin position="1"/>
        <end position="159"/>
    </location>
</feature>
<accession>A0A9P5YP09</accession>
<organism evidence="2 3">
    <name type="scientific">Pholiota conissans</name>
    <dbReference type="NCBI Taxonomy" id="109636"/>
    <lineage>
        <taxon>Eukaryota</taxon>
        <taxon>Fungi</taxon>
        <taxon>Dikarya</taxon>
        <taxon>Basidiomycota</taxon>
        <taxon>Agaricomycotina</taxon>
        <taxon>Agaricomycetes</taxon>
        <taxon>Agaricomycetidae</taxon>
        <taxon>Agaricales</taxon>
        <taxon>Agaricineae</taxon>
        <taxon>Strophariaceae</taxon>
        <taxon>Pholiota</taxon>
    </lineage>
</organism>
<sequence>MDGDGTDRRRRRHGRTATTTRTDSNNDTDGRRGRRGQTTTTTRADDDDDVDRQRRRRRGQAAYSIHKRRTTADSDSMDKRESGDESRRGWAGTMTRTCRENNDEDENGEDNNDERRQRRRRCGQVADNNNELNRRRTTMAWTSASDGGRGKAGGRATSCDADGRGRTTLNGICPAHHSQPKWLIHQQGYIAQGLSKGICKPMPEAAGRFCDGWKWWRGCALAVEGSERRAGVEDVAKY</sequence>
<comment type="caution">
    <text evidence="2">The sequence shown here is derived from an EMBL/GenBank/DDBJ whole genome shotgun (WGS) entry which is preliminary data.</text>
</comment>
<evidence type="ECO:0000256" key="1">
    <source>
        <dbReference type="SAM" id="MobiDB-lite"/>
    </source>
</evidence>
<keyword evidence="3" id="KW-1185">Reference proteome</keyword>
<evidence type="ECO:0000313" key="2">
    <source>
        <dbReference type="EMBL" id="KAF9471065.1"/>
    </source>
</evidence>
<feature type="compositionally biased region" description="Basic and acidic residues" evidence="1">
    <location>
        <begin position="70"/>
        <end position="88"/>
    </location>
</feature>
<feature type="compositionally biased region" description="Basic residues" evidence="1">
    <location>
        <begin position="53"/>
        <end position="69"/>
    </location>
</feature>
<dbReference type="Proteomes" id="UP000807469">
    <property type="component" value="Unassembled WGS sequence"/>
</dbReference>
<feature type="compositionally biased region" description="Acidic residues" evidence="1">
    <location>
        <begin position="102"/>
        <end position="112"/>
    </location>
</feature>
<protein>
    <submittedName>
        <fullName evidence="2">Uncharacterized protein</fullName>
    </submittedName>
</protein>
<dbReference type="EMBL" id="MU155767">
    <property type="protein sequence ID" value="KAF9471065.1"/>
    <property type="molecule type" value="Genomic_DNA"/>
</dbReference>
<name>A0A9P5YP09_9AGAR</name>
<feature type="non-terminal residue" evidence="2">
    <location>
        <position position="238"/>
    </location>
</feature>
<reference evidence="2" key="1">
    <citation type="submission" date="2020-11" db="EMBL/GenBank/DDBJ databases">
        <authorList>
            <consortium name="DOE Joint Genome Institute"/>
            <person name="Ahrendt S."/>
            <person name="Riley R."/>
            <person name="Andreopoulos W."/>
            <person name="Labutti K."/>
            <person name="Pangilinan J."/>
            <person name="Ruiz-Duenas F.J."/>
            <person name="Barrasa J.M."/>
            <person name="Sanchez-Garcia M."/>
            <person name="Camarero S."/>
            <person name="Miyauchi S."/>
            <person name="Serrano A."/>
            <person name="Linde D."/>
            <person name="Babiker R."/>
            <person name="Drula E."/>
            <person name="Ayuso-Fernandez I."/>
            <person name="Pacheco R."/>
            <person name="Padilla G."/>
            <person name="Ferreira P."/>
            <person name="Barriuso J."/>
            <person name="Kellner H."/>
            <person name="Castanera R."/>
            <person name="Alfaro M."/>
            <person name="Ramirez L."/>
            <person name="Pisabarro A.G."/>
            <person name="Kuo A."/>
            <person name="Tritt A."/>
            <person name="Lipzen A."/>
            <person name="He G."/>
            <person name="Yan M."/>
            <person name="Ng V."/>
            <person name="Cullen D."/>
            <person name="Martin F."/>
            <person name="Rosso M.-N."/>
            <person name="Henrissat B."/>
            <person name="Hibbett D."/>
            <person name="Martinez A.T."/>
            <person name="Grigoriev I.V."/>
        </authorList>
    </citation>
    <scope>NUCLEOTIDE SEQUENCE</scope>
    <source>
        <strain evidence="2">CIRM-BRFM 674</strain>
    </source>
</reference>
<dbReference type="AlphaFoldDB" id="A0A9P5YP09"/>